<dbReference type="GO" id="GO:0003887">
    <property type="term" value="F:DNA-directed DNA polymerase activity"/>
    <property type="evidence" value="ECO:0007669"/>
    <property type="project" value="UniProtKB-KW"/>
</dbReference>
<feature type="domain" description="DNA polymerase delta/zeta catalytic subunit N-terminal" evidence="25">
    <location>
        <begin position="88"/>
        <end position="158"/>
    </location>
</feature>
<feature type="region of interest" description="Disordered" evidence="21">
    <location>
        <begin position="831"/>
        <end position="856"/>
    </location>
</feature>
<keyword evidence="17 20" id="KW-0238">DNA-binding</keyword>
<dbReference type="AlphaFoldDB" id="A0AAD1XS78"/>
<organism evidence="26 27">
    <name type="scientific">Euplotes crassus</name>
    <dbReference type="NCBI Taxonomy" id="5936"/>
    <lineage>
        <taxon>Eukaryota</taxon>
        <taxon>Sar</taxon>
        <taxon>Alveolata</taxon>
        <taxon>Ciliophora</taxon>
        <taxon>Intramacronucleata</taxon>
        <taxon>Spirotrichea</taxon>
        <taxon>Hypotrichia</taxon>
        <taxon>Euplotida</taxon>
        <taxon>Euplotidae</taxon>
        <taxon>Moneuplotes</taxon>
    </lineage>
</organism>
<keyword evidence="4 20" id="KW-0004">4Fe-4S</keyword>
<comment type="cofactor">
    <cofactor evidence="1 20">
        <name>[4Fe-4S] cluster</name>
        <dbReference type="ChEBI" id="CHEBI:49883"/>
    </cofactor>
</comment>
<evidence type="ECO:0000256" key="12">
    <source>
        <dbReference type="ARBA" id="ARBA00022833"/>
    </source>
</evidence>
<dbReference type="GO" id="GO:0003677">
    <property type="term" value="F:DNA binding"/>
    <property type="evidence" value="ECO:0007669"/>
    <property type="project" value="UniProtKB-KW"/>
</dbReference>
<evidence type="ECO:0000313" key="26">
    <source>
        <dbReference type="EMBL" id="CAI2377849.1"/>
    </source>
</evidence>
<evidence type="ECO:0000256" key="4">
    <source>
        <dbReference type="ARBA" id="ARBA00022485"/>
    </source>
</evidence>
<dbReference type="Pfam" id="PF14260">
    <property type="entry name" value="zf-C4pol"/>
    <property type="match status" value="1"/>
</dbReference>
<comment type="catalytic activity">
    <reaction evidence="19 20">
        <text>DNA(n) + a 2'-deoxyribonucleoside 5'-triphosphate = DNA(n+1) + diphosphate</text>
        <dbReference type="Rhea" id="RHEA:22508"/>
        <dbReference type="Rhea" id="RHEA-COMP:17339"/>
        <dbReference type="Rhea" id="RHEA-COMP:17340"/>
        <dbReference type="ChEBI" id="CHEBI:33019"/>
        <dbReference type="ChEBI" id="CHEBI:61560"/>
        <dbReference type="ChEBI" id="CHEBI:173112"/>
        <dbReference type="EC" id="2.7.7.7"/>
    </reaction>
</comment>
<accession>A0AAD1XS78</accession>
<dbReference type="InterPro" id="IPR036397">
    <property type="entry name" value="RNaseH_sf"/>
</dbReference>
<dbReference type="Pfam" id="PF00136">
    <property type="entry name" value="DNA_pol_B"/>
    <property type="match status" value="1"/>
</dbReference>
<dbReference type="Proteomes" id="UP001295684">
    <property type="component" value="Unassembled WGS sequence"/>
</dbReference>
<dbReference type="FunFam" id="3.30.420.10:FF:000004">
    <property type="entry name" value="DNA polymerase"/>
    <property type="match status" value="1"/>
</dbReference>
<evidence type="ECO:0000259" key="25">
    <source>
        <dbReference type="Pfam" id="PF24055"/>
    </source>
</evidence>
<dbReference type="Gene3D" id="1.10.287.690">
    <property type="entry name" value="Helix hairpin bin"/>
    <property type="match status" value="1"/>
</dbReference>
<dbReference type="Gene3D" id="3.30.420.10">
    <property type="entry name" value="Ribonuclease H-like superfamily/Ribonuclease H"/>
    <property type="match status" value="1"/>
</dbReference>
<name>A0AAD1XS78_EUPCR</name>
<keyword evidence="9 20" id="KW-0479">Metal-binding</keyword>
<dbReference type="CDD" id="cd05777">
    <property type="entry name" value="DNA_polB_delta_exo"/>
    <property type="match status" value="1"/>
</dbReference>
<keyword evidence="14 20" id="KW-0239">DNA-directed DNA polymerase</keyword>
<keyword evidence="13" id="KW-0269">Exonuclease</keyword>
<dbReference type="InterPro" id="IPR050240">
    <property type="entry name" value="DNA_pol_type-B"/>
</dbReference>
<evidence type="ECO:0000256" key="20">
    <source>
        <dbReference type="RuleBase" id="RU000442"/>
    </source>
</evidence>
<feature type="domain" description="DNA-directed DNA polymerase family B exonuclease" evidence="23">
    <location>
        <begin position="180"/>
        <end position="416"/>
    </location>
</feature>
<dbReference type="FunFam" id="1.10.287.690:FF:000001">
    <property type="entry name" value="DNA polymerase"/>
    <property type="match status" value="1"/>
</dbReference>
<evidence type="ECO:0000256" key="1">
    <source>
        <dbReference type="ARBA" id="ARBA00001966"/>
    </source>
</evidence>
<proteinExistence type="inferred from homology"/>
<keyword evidence="16 20" id="KW-0411">Iron-sulfur</keyword>
<keyword evidence="5 20" id="KW-0808">Transferase</keyword>
<evidence type="ECO:0000259" key="23">
    <source>
        <dbReference type="Pfam" id="PF03104"/>
    </source>
</evidence>
<evidence type="ECO:0000256" key="13">
    <source>
        <dbReference type="ARBA" id="ARBA00022839"/>
    </source>
</evidence>
<dbReference type="CDD" id="cd05533">
    <property type="entry name" value="POLBc_delta"/>
    <property type="match status" value="1"/>
</dbReference>
<keyword evidence="11" id="KW-0378">Hydrolase</keyword>
<dbReference type="GO" id="GO:0045004">
    <property type="term" value="P:DNA replication proofreading"/>
    <property type="evidence" value="ECO:0007669"/>
    <property type="project" value="TreeGrafter"/>
</dbReference>
<evidence type="ECO:0000256" key="18">
    <source>
        <dbReference type="ARBA" id="ARBA00023242"/>
    </source>
</evidence>
<keyword evidence="10 20" id="KW-0863">Zinc-finger</keyword>
<keyword evidence="8" id="KW-0540">Nuclease</keyword>
<evidence type="ECO:0000256" key="11">
    <source>
        <dbReference type="ARBA" id="ARBA00022801"/>
    </source>
</evidence>
<dbReference type="InterPro" id="IPR023211">
    <property type="entry name" value="DNA_pol_palm_dom_sf"/>
</dbReference>
<evidence type="ECO:0000256" key="19">
    <source>
        <dbReference type="ARBA" id="ARBA00049244"/>
    </source>
</evidence>
<reference evidence="26" key="1">
    <citation type="submission" date="2023-07" db="EMBL/GenBank/DDBJ databases">
        <authorList>
            <consortium name="AG Swart"/>
            <person name="Singh M."/>
            <person name="Singh A."/>
            <person name="Seah K."/>
            <person name="Emmerich C."/>
        </authorList>
    </citation>
    <scope>NUCLEOTIDE SEQUENCE</scope>
    <source>
        <strain evidence="26">DP1</strain>
    </source>
</reference>
<keyword evidence="15 20" id="KW-0408">Iron</keyword>
<dbReference type="GO" id="GO:0006287">
    <property type="term" value="P:base-excision repair, gap-filling"/>
    <property type="evidence" value="ECO:0007669"/>
    <property type="project" value="TreeGrafter"/>
</dbReference>
<dbReference type="Gene3D" id="3.90.1600.10">
    <property type="entry name" value="Palm domain of DNA polymerase"/>
    <property type="match status" value="1"/>
</dbReference>
<dbReference type="GO" id="GO:0051539">
    <property type="term" value="F:4 iron, 4 sulfur cluster binding"/>
    <property type="evidence" value="ECO:0007669"/>
    <property type="project" value="UniProtKB-KW"/>
</dbReference>
<sequence>MEKAGVEYDEEERAYLVEELNSKVSIERPEPPKINPKKDDLIFMQLDLDYCTEKPPESLKMGEEQTTIVRMFGVTKSQNSVMVHIYNFRPYFYARCMRNDHEFTSKDLESIKDTLNKRLGDVAEIVTHIEQCTKKSIKNYSEEKSTFIKIYTRYPTDVAKCRGMFEIGFTYDDTIHFDTTTFESNMPYGLRFMIDTGIFGMGWIELKKGTYTVRKTNRRSNCQIEVDVFNYNDVECHPCEGEFASIAPLRILSFDIECSSAKGHFPKADKDPVIQIANIVKLQGDEQPFIRNVFVLGTCASIAGTEVHEFEREEDLLKAWAKFVQEVDPDLVTGYNINNFDIPYVLERGAALKIPHFGKLSRMRNKIAEVKSVKLSSKQMGTHENKETNLEGRIAFDMYQVIMREHKLSSYTLNNVSYEFLREQKEDVHHSMISTLHKQNNYTRRRLAVYCVKDAYLPLRLMEKLMCLYNYSEMARVTGVPLKLLFTRGQQIKVTSQLYRKAYEVEMLIPNEKRDPESGDRNACYEGATVIEPKAGFYTDPIATLDFSSLYPSIMMAHNLCYSTLIPKNKIKDFKEEDYEQSPNGDYFVKKSKCEGLLPKILKELLAARKIAKRELAQAEDPFLQAVLNGRQLALKISANSVYGFTGAQNGTLPCLEISSSVTAYGREMIEQTKNIVEKTYTKAKGRKYDCKVIYGDTDSVMVNFGKISISEAMELGEEAANEISKTFVNPIKLEFEKVYHPYLLMAKKKYVGLLYSSSAEKHDKMDAKGIEIVRRDCCGIVRVVMKEVLNKILINKDTDAAIDVVKGVVSDLLQNRIDMSQLIITKELGKKSQAQEEEEQKTKKGTKSKVDTKNSYQSKLPHVMLADRMRKRDPDTAPTIGDRVPYVIIKGAKNSRIYERSEDPLYVLENNIELDYGYYLENQLKKPLIRIFEPIIKDPETKLFAGDHTRIIYKPKMSKKGGAFGSFLKIKKTCMGCNTPVKDNEALCTNCLPTKGKKVYLEKQIEYMRYQKSFSDLWVQCQRCQGSLHQDVICRNKDCPIFYRRVKSTKLLEEAQEEMNRFLTW</sequence>
<dbReference type="Gene3D" id="1.10.132.60">
    <property type="entry name" value="DNA polymerase family B, C-terminal domain"/>
    <property type="match status" value="1"/>
</dbReference>
<dbReference type="PRINTS" id="PR00106">
    <property type="entry name" value="DNAPOLB"/>
</dbReference>
<dbReference type="SUPFAM" id="SSF56672">
    <property type="entry name" value="DNA/RNA polymerases"/>
    <property type="match status" value="1"/>
</dbReference>
<dbReference type="InterPro" id="IPR025687">
    <property type="entry name" value="Znf-C4pol"/>
</dbReference>
<dbReference type="InterPro" id="IPR042087">
    <property type="entry name" value="DNA_pol_B_thumb"/>
</dbReference>
<dbReference type="SUPFAM" id="SSF53098">
    <property type="entry name" value="Ribonuclease H-like"/>
    <property type="match status" value="1"/>
</dbReference>
<dbReference type="PROSITE" id="PS00116">
    <property type="entry name" value="DNA_POLYMERASE_B"/>
    <property type="match status" value="1"/>
</dbReference>
<dbReference type="EC" id="2.7.7.7" evidence="20"/>
<evidence type="ECO:0000256" key="5">
    <source>
        <dbReference type="ARBA" id="ARBA00022679"/>
    </source>
</evidence>
<evidence type="ECO:0000256" key="2">
    <source>
        <dbReference type="ARBA" id="ARBA00004123"/>
    </source>
</evidence>
<dbReference type="InterPro" id="IPR012337">
    <property type="entry name" value="RNaseH-like_sf"/>
</dbReference>
<dbReference type="SMART" id="SM00486">
    <property type="entry name" value="POLBc"/>
    <property type="match status" value="1"/>
</dbReference>
<dbReference type="PANTHER" id="PTHR10322">
    <property type="entry name" value="DNA POLYMERASE CATALYTIC SUBUNIT"/>
    <property type="match status" value="1"/>
</dbReference>
<comment type="caution">
    <text evidence="26">The sequence shown here is derived from an EMBL/GenBank/DDBJ whole genome shotgun (WGS) entry which is preliminary data.</text>
</comment>
<feature type="domain" description="DNA-directed DNA polymerase family B multifunctional" evidence="22">
    <location>
        <begin position="480"/>
        <end position="936"/>
    </location>
</feature>
<dbReference type="Pfam" id="PF03104">
    <property type="entry name" value="DNA_pol_B_exo1"/>
    <property type="match status" value="1"/>
</dbReference>
<dbReference type="InterPro" id="IPR017964">
    <property type="entry name" value="DNA-dir_DNA_pol_B_CS"/>
</dbReference>
<keyword evidence="7 20" id="KW-0235">DNA replication</keyword>
<protein>
    <recommendedName>
        <fullName evidence="20">DNA polymerase</fullName>
        <ecNumber evidence="20">2.7.7.7</ecNumber>
    </recommendedName>
</protein>
<evidence type="ECO:0000256" key="14">
    <source>
        <dbReference type="ARBA" id="ARBA00022932"/>
    </source>
</evidence>
<keyword evidence="27" id="KW-1185">Reference proteome</keyword>
<evidence type="ECO:0000256" key="7">
    <source>
        <dbReference type="ARBA" id="ARBA00022705"/>
    </source>
</evidence>
<dbReference type="InterPro" id="IPR006172">
    <property type="entry name" value="DNA-dir_DNA_pol_B"/>
</dbReference>
<evidence type="ECO:0000256" key="21">
    <source>
        <dbReference type="SAM" id="MobiDB-lite"/>
    </source>
</evidence>
<keyword evidence="12 20" id="KW-0862">Zinc</keyword>
<evidence type="ECO:0000256" key="15">
    <source>
        <dbReference type="ARBA" id="ARBA00023004"/>
    </source>
</evidence>
<evidence type="ECO:0000259" key="24">
    <source>
        <dbReference type="Pfam" id="PF14260"/>
    </source>
</evidence>
<dbReference type="InterPro" id="IPR043502">
    <property type="entry name" value="DNA/RNA_pol_sf"/>
</dbReference>
<dbReference type="GO" id="GO:0008270">
    <property type="term" value="F:zinc ion binding"/>
    <property type="evidence" value="ECO:0007669"/>
    <property type="project" value="UniProtKB-KW"/>
</dbReference>
<evidence type="ECO:0000256" key="10">
    <source>
        <dbReference type="ARBA" id="ARBA00022771"/>
    </source>
</evidence>
<dbReference type="GO" id="GO:0006297">
    <property type="term" value="P:nucleotide-excision repair, DNA gap filling"/>
    <property type="evidence" value="ECO:0007669"/>
    <property type="project" value="TreeGrafter"/>
</dbReference>
<dbReference type="InterPro" id="IPR006134">
    <property type="entry name" value="DNA-dir_DNA_pol_B_multi_dom"/>
</dbReference>
<dbReference type="PANTHER" id="PTHR10322:SF23">
    <property type="entry name" value="DNA POLYMERASE DELTA CATALYTIC SUBUNIT"/>
    <property type="match status" value="1"/>
</dbReference>
<dbReference type="Pfam" id="PF24055">
    <property type="entry name" value="POL3_N"/>
    <property type="match status" value="1"/>
</dbReference>
<gene>
    <name evidence="26" type="ORF">ECRASSUSDP1_LOCUS19240</name>
</gene>
<dbReference type="NCBIfam" id="TIGR00592">
    <property type="entry name" value="pol2"/>
    <property type="match status" value="1"/>
</dbReference>
<dbReference type="GO" id="GO:0000166">
    <property type="term" value="F:nucleotide binding"/>
    <property type="evidence" value="ECO:0007669"/>
    <property type="project" value="InterPro"/>
</dbReference>
<comment type="similarity">
    <text evidence="3 20">Belongs to the DNA polymerase type-B family.</text>
</comment>
<evidence type="ECO:0000256" key="17">
    <source>
        <dbReference type="ARBA" id="ARBA00023125"/>
    </source>
</evidence>
<dbReference type="GO" id="GO:0043625">
    <property type="term" value="C:delta DNA polymerase complex"/>
    <property type="evidence" value="ECO:0007669"/>
    <property type="project" value="TreeGrafter"/>
</dbReference>
<evidence type="ECO:0000256" key="3">
    <source>
        <dbReference type="ARBA" id="ARBA00005755"/>
    </source>
</evidence>
<evidence type="ECO:0000259" key="22">
    <source>
        <dbReference type="Pfam" id="PF00136"/>
    </source>
</evidence>
<keyword evidence="18 20" id="KW-0539">Nucleus</keyword>
<evidence type="ECO:0000256" key="8">
    <source>
        <dbReference type="ARBA" id="ARBA00022722"/>
    </source>
</evidence>
<evidence type="ECO:0000256" key="6">
    <source>
        <dbReference type="ARBA" id="ARBA00022695"/>
    </source>
</evidence>
<evidence type="ECO:0000256" key="9">
    <source>
        <dbReference type="ARBA" id="ARBA00022723"/>
    </source>
</evidence>
<feature type="domain" description="C4-type zinc-finger of DNA polymerase delta" evidence="24">
    <location>
        <begin position="975"/>
        <end position="1046"/>
    </location>
</feature>
<keyword evidence="6 20" id="KW-0548">Nucleotidyltransferase</keyword>
<comment type="subcellular location">
    <subcellularLocation>
        <location evidence="2 20">Nucleus</location>
    </subcellularLocation>
</comment>
<dbReference type="GO" id="GO:0008296">
    <property type="term" value="F:3'-5'-DNA exonuclease activity"/>
    <property type="evidence" value="ECO:0007669"/>
    <property type="project" value="TreeGrafter"/>
</dbReference>
<evidence type="ECO:0000313" key="27">
    <source>
        <dbReference type="Proteomes" id="UP001295684"/>
    </source>
</evidence>
<dbReference type="Gene3D" id="3.30.342.10">
    <property type="entry name" value="DNA Polymerase, chain B, domain 1"/>
    <property type="match status" value="1"/>
</dbReference>
<evidence type="ECO:0000256" key="16">
    <source>
        <dbReference type="ARBA" id="ARBA00023014"/>
    </source>
</evidence>
<dbReference type="InterPro" id="IPR056435">
    <property type="entry name" value="DPOD/Z_N"/>
</dbReference>
<dbReference type="InterPro" id="IPR006133">
    <property type="entry name" value="DNA-dir_DNA_pol_B_exonuc"/>
</dbReference>
<dbReference type="EMBL" id="CAMPGE010019525">
    <property type="protein sequence ID" value="CAI2377849.1"/>
    <property type="molecule type" value="Genomic_DNA"/>
</dbReference>